<reference evidence="1" key="1">
    <citation type="submission" date="2020-08" db="EMBL/GenBank/DDBJ databases">
        <title>Multicomponent nature underlies the extraordinary mechanical properties of spider dragline silk.</title>
        <authorList>
            <person name="Kono N."/>
            <person name="Nakamura H."/>
            <person name="Mori M."/>
            <person name="Yoshida Y."/>
            <person name="Ohtoshi R."/>
            <person name="Malay A.D."/>
            <person name="Moran D.A.P."/>
            <person name="Tomita M."/>
            <person name="Numata K."/>
            <person name="Arakawa K."/>
        </authorList>
    </citation>
    <scope>NUCLEOTIDE SEQUENCE</scope>
</reference>
<organism evidence="1 2">
    <name type="scientific">Trichonephila inaurata madagascariensis</name>
    <dbReference type="NCBI Taxonomy" id="2747483"/>
    <lineage>
        <taxon>Eukaryota</taxon>
        <taxon>Metazoa</taxon>
        <taxon>Ecdysozoa</taxon>
        <taxon>Arthropoda</taxon>
        <taxon>Chelicerata</taxon>
        <taxon>Arachnida</taxon>
        <taxon>Araneae</taxon>
        <taxon>Araneomorphae</taxon>
        <taxon>Entelegynae</taxon>
        <taxon>Araneoidea</taxon>
        <taxon>Nephilidae</taxon>
        <taxon>Trichonephila</taxon>
        <taxon>Trichonephila inaurata</taxon>
    </lineage>
</organism>
<dbReference type="Proteomes" id="UP000886998">
    <property type="component" value="Unassembled WGS sequence"/>
</dbReference>
<keyword evidence="2" id="KW-1185">Reference proteome</keyword>
<comment type="caution">
    <text evidence="1">The sequence shown here is derived from an EMBL/GenBank/DDBJ whole genome shotgun (WGS) entry which is preliminary data.</text>
</comment>
<protein>
    <submittedName>
        <fullName evidence="1">Uncharacterized protein</fullName>
    </submittedName>
</protein>
<dbReference type="AlphaFoldDB" id="A0A8X6WYZ5"/>
<sequence length="111" mass="12203">MPFEEGWYKSGSNSLPIPNLFVSGCRDETGTGLLGLVMMAGYTQRRDIQKGKPSDGGNGQLDRYGRAEISTVGAKGCIGDHNMPLDFLHRWHGMQHRVHLAVSLNMDGQTK</sequence>
<name>A0A8X6WYZ5_9ARAC</name>
<proteinExistence type="predicted"/>
<dbReference type="EMBL" id="BMAV01003921">
    <property type="protein sequence ID" value="GFY43899.1"/>
    <property type="molecule type" value="Genomic_DNA"/>
</dbReference>
<gene>
    <name evidence="1" type="ORF">TNIN_125711</name>
</gene>
<evidence type="ECO:0000313" key="2">
    <source>
        <dbReference type="Proteomes" id="UP000886998"/>
    </source>
</evidence>
<accession>A0A8X6WYZ5</accession>
<evidence type="ECO:0000313" key="1">
    <source>
        <dbReference type="EMBL" id="GFY43899.1"/>
    </source>
</evidence>